<dbReference type="InterPro" id="IPR016156">
    <property type="entry name" value="FAD/NAD-linked_Rdtase_dimer_sf"/>
</dbReference>
<dbReference type="Pfam" id="PF07992">
    <property type="entry name" value="Pyr_redox_2"/>
    <property type="match status" value="1"/>
</dbReference>
<evidence type="ECO:0000313" key="7">
    <source>
        <dbReference type="Proteomes" id="UP000717364"/>
    </source>
</evidence>
<dbReference type="SUPFAM" id="SSF51905">
    <property type="entry name" value="FAD/NAD(P)-binding domain"/>
    <property type="match status" value="1"/>
</dbReference>
<dbReference type="SUPFAM" id="SSF55424">
    <property type="entry name" value="FAD/NAD-linked reductases, dimerisation (C-terminal) domain"/>
    <property type="match status" value="1"/>
</dbReference>
<dbReference type="InterPro" id="IPR023753">
    <property type="entry name" value="FAD/NAD-binding_dom"/>
</dbReference>
<dbReference type="RefSeq" id="WP_215607000.1">
    <property type="nucleotide sequence ID" value="NZ_JADOES010000001.1"/>
</dbReference>
<organism evidence="6 7">
    <name type="scientific">Leptothoe spongobia TAU-MAC 1115</name>
    <dbReference type="NCBI Taxonomy" id="1967444"/>
    <lineage>
        <taxon>Bacteria</taxon>
        <taxon>Bacillati</taxon>
        <taxon>Cyanobacteriota</taxon>
        <taxon>Cyanophyceae</taxon>
        <taxon>Nodosilineales</taxon>
        <taxon>Cymatolegaceae</taxon>
        <taxon>Leptothoe</taxon>
        <taxon>Leptothoe spongobia</taxon>
    </lineage>
</organism>
<comment type="caution">
    <text evidence="6">The sequence shown here is derived from an EMBL/GenBank/DDBJ whole genome shotgun (WGS) entry which is preliminary data.</text>
</comment>
<gene>
    <name evidence="6" type="ORF">IXB50_00670</name>
</gene>
<evidence type="ECO:0000256" key="1">
    <source>
        <dbReference type="ARBA" id="ARBA00001974"/>
    </source>
</evidence>
<proteinExistence type="predicted"/>
<reference evidence="6" key="2">
    <citation type="journal article" date="2021" name="Mar. Drugs">
        <title>Genome Reduction and Secondary Metabolism of the Marine Sponge-Associated Cyanobacterium Leptothoe.</title>
        <authorList>
            <person name="Konstantinou D."/>
            <person name="Popin R.V."/>
            <person name="Fewer D.P."/>
            <person name="Sivonen K."/>
            <person name="Gkelis S."/>
        </authorList>
    </citation>
    <scope>NUCLEOTIDE SEQUENCE</scope>
    <source>
        <strain evidence="6">TAU-MAC 1115</strain>
    </source>
</reference>
<name>A0A947DAQ1_9CYAN</name>
<reference evidence="6" key="1">
    <citation type="submission" date="2020-11" db="EMBL/GenBank/DDBJ databases">
        <authorList>
            <person name="Konstantinou D."/>
            <person name="Gkelis S."/>
            <person name="Popin R."/>
            <person name="Fewer D."/>
            <person name="Sivonen K."/>
        </authorList>
    </citation>
    <scope>NUCLEOTIDE SEQUENCE</scope>
    <source>
        <strain evidence="6">TAU-MAC 1115</strain>
    </source>
</reference>
<sequence>MPDHSTDYDLAILGGSIGSRLAAYTAVRRGARVALISQAWRDNDVTRHLWHALHSANLKEDLGTWPTLRDWVGFQCEHTELSPTILRTQGIDVILEPARFIGNLKLKLASRYLKASRYLLTDGYGMSTSGMLQNNWLCHRLMQLDAIPQRIALVGHGAMAVEWAYALSRFATVTLILLEQVLLPAEDHDIQRLVSAQLKSLSINIVHTKECLRDGVIPNDDADLFVVVPQPFAWETLGLENLGIMTGKPIATNRYLQTNCSQIYVSGGSLGGENRTELTQQETMIALENALFGRRHAMDYRQAFYGINLLSPIGHWGLTERQAKEHYGAAAVEVVQASCLPEMAKHPAQTNFCKLITHGSRIVGVHLMGEEAATVVATLGNQPTMGTLSRQIARVIPGTLFDAIYQAADQWKSRHWNEGQWRRDWAENWFNLRRSI</sequence>
<keyword evidence="3" id="KW-0274">FAD</keyword>
<evidence type="ECO:0000256" key="3">
    <source>
        <dbReference type="ARBA" id="ARBA00022827"/>
    </source>
</evidence>
<dbReference type="GO" id="GO:0050660">
    <property type="term" value="F:flavin adenine dinucleotide binding"/>
    <property type="evidence" value="ECO:0007669"/>
    <property type="project" value="TreeGrafter"/>
</dbReference>
<dbReference type="PANTHER" id="PTHR43014">
    <property type="entry name" value="MERCURIC REDUCTASE"/>
    <property type="match status" value="1"/>
</dbReference>
<feature type="domain" description="Pyridine nucleotide-disulphide oxidoreductase dimerisation" evidence="4">
    <location>
        <begin position="312"/>
        <end position="394"/>
    </location>
</feature>
<keyword evidence="2" id="KW-0285">Flavoprotein</keyword>
<evidence type="ECO:0000259" key="5">
    <source>
        <dbReference type="Pfam" id="PF07992"/>
    </source>
</evidence>
<dbReference type="PANTHER" id="PTHR43014:SF2">
    <property type="entry name" value="MERCURIC REDUCTASE"/>
    <property type="match status" value="1"/>
</dbReference>
<dbReference type="Gene3D" id="3.50.50.60">
    <property type="entry name" value="FAD/NAD(P)-binding domain"/>
    <property type="match status" value="1"/>
</dbReference>
<dbReference type="PRINTS" id="PR00368">
    <property type="entry name" value="FADPNR"/>
</dbReference>
<evidence type="ECO:0000259" key="4">
    <source>
        <dbReference type="Pfam" id="PF02852"/>
    </source>
</evidence>
<dbReference type="InterPro" id="IPR004099">
    <property type="entry name" value="Pyr_nucl-diS_OxRdtase_dimer"/>
</dbReference>
<evidence type="ECO:0000256" key="2">
    <source>
        <dbReference type="ARBA" id="ARBA00022630"/>
    </source>
</evidence>
<dbReference type="Proteomes" id="UP000717364">
    <property type="component" value="Unassembled WGS sequence"/>
</dbReference>
<dbReference type="AlphaFoldDB" id="A0A947DAQ1"/>
<evidence type="ECO:0000313" key="6">
    <source>
        <dbReference type="EMBL" id="MBT9313936.1"/>
    </source>
</evidence>
<keyword evidence="7" id="KW-1185">Reference proteome</keyword>
<accession>A0A947DAQ1</accession>
<dbReference type="PRINTS" id="PR00411">
    <property type="entry name" value="PNDRDTASEI"/>
</dbReference>
<dbReference type="EMBL" id="JADOES010000001">
    <property type="protein sequence ID" value="MBT9313936.1"/>
    <property type="molecule type" value="Genomic_DNA"/>
</dbReference>
<dbReference type="InterPro" id="IPR036188">
    <property type="entry name" value="FAD/NAD-bd_sf"/>
</dbReference>
<dbReference type="Pfam" id="PF02852">
    <property type="entry name" value="Pyr_redox_dim"/>
    <property type="match status" value="1"/>
</dbReference>
<feature type="domain" description="FAD/NAD(P)-binding" evidence="5">
    <location>
        <begin position="8"/>
        <end position="270"/>
    </location>
</feature>
<comment type="cofactor">
    <cofactor evidence="1">
        <name>FAD</name>
        <dbReference type="ChEBI" id="CHEBI:57692"/>
    </cofactor>
</comment>
<dbReference type="GO" id="GO:0003955">
    <property type="term" value="F:NAD(P)H dehydrogenase (quinone) activity"/>
    <property type="evidence" value="ECO:0007669"/>
    <property type="project" value="TreeGrafter"/>
</dbReference>
<protein>
    <submittedName>
        <fullName evidence="6">NAD(P)/FAD-dependent oxidoreductase</fullName>
    </submittedName>
</protein>